<accession>A0A4R4YGR6</accession>
<dbReference type="AlphaFoldDB" id="A0A4R4YGR6"/>
<keyword evidence="3" id="KW-1185">Reference proteome</keyword>
<feature type="region of interest" description="Disordered" evidence="1">
    <location>
        <begin position="125"/>
        <end position="144"/>
    </location>
</feature>
<protein>
    <submittedName>
        <fullName evidence="2">Uncharacterized protein</fullName>
    </submittedName>
</protein>
<sequence length="180" mass="17766">MGSGVSPGPSCGIVVIEPDGRGQSRRMAGLPRPRPAGFMQPGSSTPGRPGPAVGAGGRVRPRRGGGLTTVGGPRVRVTINIGTVDAGVSGRGVGVLAARTGGRTTGVAVTGRTVESALPYVRTAGGSLRSAPSATPSPSPPEAATTVTAAIDTVARAAKLACESCAPNRARDRAPDRAPD</sequence>
<dbReference type="Proteomes" id="UP000295302">
    <property type="component" value="Unassembled WGS sequence"/>
</dbReference>
<dbReference type="EMBL" id="SMKQ01000105">
    <property type="protein sequence ID" value="TDD44048.1"/>
    <property type="molecule type" value="Genomic_DNA"/>
</dbReference>
<evidence type="ECO:0000256" key="1">
    <source>
        <dbReference type="SAM" id="MobiDB-lite"/>
    </source>
</evidence>
<feature type="non-terminal residue" evidence="2">
    <location>
        <position position="180"/>
    </location>
</feature>
<proteinExistence type="predicted"/>
<evidence type="ECO:0000313" key="2">
    <source>
        <dbReference type="EMBL" id="TDD44048.1"/>
    </source>
</evidence>
<comment type="caution">
    <text evidence="2">The sequence shown here is derived from an EMBL/GenBank/DDBJ whole genome shotgun (WGS) entry which is preliminary data.</text>
</comment>
<feature type="region of interest" description="Disordered" evidence="1">
    <location>
        <begin position="1"/>
        <end position="70"/>
    </location>
</feature>
<gene>
    <name evidence="2" type="ORF">E1286_27915</name>
</gene>
<name>A0A4R4YGR6_9ACTN</name>
<reference evidence="2 3" key="1">
    <citation type="submission" date="2019-03" db="EMBL/GenBank/DDBJ databases">
        <title>Draft genome sequences of novel Actinobacteria.</title>
        <authorList>
            <person name="Sahin N."/>
            <person name="Ay H."/>
            <person name="Saygin H."/>
        </authorList>
    </citation>
    <scope>NUCLEOTIDE SEQUENCE [LARGE SCALE GENOMIC DNA]</scope>
    <source>
        <strain evidence="2 3">CH32</strain>
    </source>
</reference>
<evidence type="ECO:0000313" key="3">
    <source>
        <dbReference type="Proteomes" id="UP000295302"/>
    </source>
</evidence>
<organism evidence="2 3">
    <name type="scientific">Nonomuraea terrae</name>
    <dbReference type="NCBI Taxonomy" id="2530383"/>
    <lineage>
        <taxon>Bacteria</taxon>
        <taxon>Bacillati</taxon>
        <taxon>Actinomycetota</taxon>
        <taxon>Actinomycetes</taxon>
        <taxon>Streptosporangiales</taxon>
        <taxon>Streptosporangiaceae</taxon>
        <taxon>Nonomuraea</taxon>
    </lineage>
</organism>